<accession>A0ABZ3E919</accession>
<keyword evidence="2" id="KW-0614">Plasmid</keyword>
<evidence type="ECO:0000313" key="3">
    <source>
        <dbReference type="Proteomes" id="UP001445268"/>
    </source>
</evidence>
<reference evidence="2 3" key="1">
    <citation type="submission" date="2024-04" db="EMBL/GenBank/DDBJ databases">
        <title>Marinobacter sp. SBY-1.</title>
        <authorList>
            <person name="Pan C."/>
        </authorList>
    </citation>
    <scope>NUCLEOTIDE SEQUENCE [LARGE SCALE GENOMIC DNA]</scope>
    <source>
        <strain evidence="2 3">SBY-1</strain>
        <plasmid evidence="2 3">unnamed2</plasmid>
    </source>
</reference>
<sequence>MGFEFVLQIWLQEFLALILLIAVPGLMLYGANELWYRACGLYGYRIELITGCVGTPLHEISHAIAVKLFGMSVRDIALYKPDPQSRTLGYVVYAYQPGSILHSLGRFVVGIAPLIGGALAVTGLLLVADLPRLGDYRSISDPVVAPMFQWATDLLSSADNLKAWACLALAVMVATHATPSRADLNGSASGLFGTVMLFLTLNVILVLLPDPAYELIQPYIDLEAFVAQVAAQVLQLAAIGIVAAVVLSAAVALCRGVGLAASKIRA</sequence>
<keyword evidence="1" id="KW-0472">Membrane</keyword>
<gene>
    <name evidence="2" type="ORF">AAGT77_20805</name>
</gene>
<proteinExistence type="predicted"/>
<organism evidence="2 3">
    <name type="scientific">Marinobacter alkaliphilus</name>
    <dbReference type="NCBI Taxonomy" id="254719"/>
    <lineage>
        <taxon>Bacteria</taxon>
        <taxon>Pseudomonadati</taxon>
        <taxon>Pseudomonadota</taxon>
        <taxon>Gammaproteobacteria</taxon>
        <taxon>Pseudomonadales</taxon>
        <taxon>Marinobacteraceae</taxon>
        <taxon>Marinobacter</taxon>
    </lineage>
</organism>
<geneLocation type="plasmid" evidence="2 3">
    <name>unnamed2</name>
</geneLocation>
<feature type="transmembrane region" description="Helical" evidence="1">
    <location>
        <begin position="229"/>
        <end position="254"/>
    </location>
</feature>
<name>A0ABZ3E919_9GAMM</name>
<dbReference type="RefSeq" id="WP_342632745.1">
    <property type="nucleotide sequence ID" value="NZ_CP152382.1"/>
</dbReference>
<protein>
    <recommendedName>
        <fullName evidence="4">Peptidase M50B-like protein</fullName>
    </recommendedName>
</protein>
<keyword evidence="1" id="KW-1133">Transmembrane helix</keyword>
<evidence type="ECO:0000256" key="1">
    <source>
        <dbReference type="SAM" id="Phobius"/>
    </source>
</evidence>
<dbReference type="Proteomes" id="UP001445268">
    <property type="component" value="Plasmid unnamed2"/>
</dbReference>
<feature type="transmembrane region" description="Helical" evidence="1">
    <location>
        <begin position="190"/>
        <end position="209"/>
    </location>
</feature>
<keyword evidence="1" id="KW-0812">Transmembrane</keyword>
<evidence type="ECO:0008006" key="4">
    <source>
        <dbReference type="Google" id="ProtNLM"/>
    </source>
</evidence>
<dbReference type="EMBL" id="CP152382">
    <property type="protein sequence ID" value="XAF56197.1"/>
    <property type="molecule type" value="Genomic_DNA"/>
</dbReference>
<evidence type="ECO:0000313" key="2">
    <source>
        <dbReference type="EMBL" id="XAF56197.1"/>
    </source>
</evidence>
<keyword evidence="3" id="KW-1185">Reference proteome</keyword>
<feature type="transmembrane region" description="Helical" evidence="1">
    <location>
        <begin position="6"/>
        <end position="29"/>
    </location>
</feature>
<feature type="transmembrane region" description="Helical" evidence="1">
    <location>
        <begin position="107"/>
        <end position="128"/>
    </location>
</feature>